<organism evidence="2 3">
    <name type="scientific">Acorus calamus</name>
    <name type="common">Sweet flag</name>
    <dbReference type="NCBI Taxonomy" id="4465"/>
    <lineage>
        <taxon>Eukaryota</taxon>
        <taxon>Viridiplantae</taxon>
        <taxon>Streptophyta</taxon>
        <taxon>Embryophyta</taxon>
        <taxon>Tracheophyta</taxon>
        <taxon>Spermatophyta</taxon>
        <taxon>Magnoliopsida</taxon>
        <taxon>Liliopsida</taxon>
        <taxon>Acoraceae</taxon>
        <taxon>Acorus</taxon>
    </lineage>
</organism>
<gene>
    <name evidence="2" type="ORF">QJS10_CPA08g01401</name>
</gene>
<feature type="region of interest" description="Disordered" evidence="1">
    <location>
        <begin position="34"/>
        <end position="71"/>
    </location>
</feature>
<proteinExistence type="predicted"/>
<dbReference type="Proteomes" id="UP001180020">
    <property type="component" value="Unassembled WGS sequence"/>
</dbReference>
<dbReference type="AlphaFoldDB" id="A0AAV9ED20"/>
<feature type="compositionally biased region" description="Basic residues" evidence="1">
    <location>
        <begin position="139"/>
        <end position="150"/>
    </location>
</feature>
<evidence type="ECO:0000313" key="2">
    <source>
        <dbReference type="EMBL" id="KAK1310695.1"/>
    </source>
</evidence>
<comment type="caution">
    <text evidence="2">The sequence shown here is derived from an EMBL/GenBank/DDBJ whole genome shotgun (WGS) entry which is preliminary data.</text>
</comment>
<evidence type="ECO:0000313" key="3">
    <source>
        <dbReference type="Proteomes" id="UP001180020"/>
    </source>
</evidence>
<feature type="compositionally biased region" description="Basic and acidic residues" evidence="1">
    <location>
        <begin position="41"/>
        <end position="64"/>
    </location>
</feature>
<dbReference type="EMBL" id="JAUJYO010000008">
    <property type="protein sequence ID" value="KAK1310695.1"/>
    <property type="molecule type" value="Genomic_DNA"/>
</dbReference>
<reference evidence="2" key="2">
    <citation type="submission" date="2023-06" db="EMBL/GenBank/DDBJ databases">
        <authorList>
            <person name="Ma L."/>
            <person name="Liu K.-W."/>
            <person name="Li Z."/>
            <person name="Hsiao Y.-Y."/>
            <person name="Qi Y."/>
            <person name="Fu T."/>
            <person name="Tang G."/>
            <person name="Zhang D."/>
            <person name="Sun W.-H."/>
            <person name="Liu D.-K."/>
            <person name="Li Y."/>
            <person name="Chen G.-Z."/>
            <person name="Liu X.-D."/>
            <person name="Liao X.-Y."/>
            <person name="Jiang Y.-T."/>
            <person name="Yu X."/>
            <person name="Hao Y."/>
            <person name="Huang J."/>
            <person name="Zhao X.-W."/>
            <person name="Ke S."/>
            <person name="Chen Y.-Y."/>
            <person name="Wu W.-L."/>
            <person name="Hsu J.-L."/>
            <person name="Lin Y.-F."/>
            <person name="Huang M.-D."/>
            <person name="Li C.-Y."/>
            <person name="Huang L."/>
            <person name="Wang Z.-W."/>
            <person name="Zhao X."/>
            <person name="Zhong W.-Y."/>
            <person name="Peng D.-H."/>
            <person name="Ahmad S."/>
            <person name="Lan S."/>
            <person name="Zhang J.-S."/>
            <person name="Tsai W.-C."/>
            <person name="Van De Peer Y."/>
            <person name="Liu Z.-J."/>
        </authorList>
    </citation>
    <scope>NUCLEOTIDE SEQUENCE</scope>
    <source>
        <strain evidence="2">CP</strain>
        <tissue evidence="2">Leaves</tissue>
    </source>
</reference>
<keyword evidence="3" id="KW-1185">Reference proteome</keyword>
<accession>A0AAV9ED20</accession>
<protein>
    <submittedName>
        <fullName evidence="2">mRNA-decapping enzyme-like protein</fullName>
    </submittedName>
</protein>
<reference evidence="2" key="1">
    <citation type="journal article" date="2023" name="Nat. Commun.">
        <title>Diploid and tetraploid genomes of Acorus and the evolution of monocots.</title>
        <authorList>
            <person name="Ma L."/>
            <person name="Liu K.W."/>
            <person name="Li Z."/>
            <person name="Hsiao Y.Y."/>
            <person name="Qi Y."/>
            <person name="Fu T."/>
            <person name="Tang G.D."/>
            <person name="Zhang D."/>
            <person name="Sun W.H."/>
            <person name="Liu D.K."/>
            <person name="Li Y."/>
            <person name="Chen G.Z."/>
            <person name="Liu X.D."/>
            <person name="Liao X.Y."/>
            <person name="Jiang Y.T."/>
            <person name="Yu X."/>
            <person name="Hao Y."/>
            <person name="Huang J."/>
            <person name="Zhao X.W."/>
            <person name="Ke S."/>
            <person name="Chen Y.Y."/>
            <person name="Wu W.L."/>
            <person name="Hsu J.L."/>
            <person name="Lin Y.F."/>
            <person name="Huang M.D."/>
            <person name="Li C.Y."/>
            <person name="Huang L."/>
            <person name="Wang Z.W."/>
            <person name="Zhao X."/>
            <person name="Zhong W.Y."/>
            <person name="Peng D.H."/>
            <person name="Ahmad S."/>
            <person name="Lan S."/>
            <person name="Zhang J.S."/>
            <person name="Tsai W.C."/>
            <person name="Van de Peer Y."/>
            <person name="Liu Z.J."/>
        </authorList>
    </citation>
    <scope>NUCLEOTIDE SEQUENCE</scope>
    <source>
        <strain evidence="2">CP</strain>
    </source>
</reference>
<name>A0AAV9ED20_ACOCL</name>
<feature type="region of interest" description="Disordered" evidence="1">
    <location>
        <begin position="128"/>
        <end position="150"/>
    </location>
</feature>
<evidence type="ECO:0000256" key="1">
    <source>
        <dbReference type="SAM" id="MobiDB-lite"/>
    </source>
</evidence>
<sequence length="150" mass="17223">MDDMENSDVTIPKVLFGSAMETDFRMKNIKPSGVRVSRVSPYRERDVTEREVDAESGPAEHESSESDGASADRPFVEEILITAAHVTLYEFSIDQTQWKFLIWVGFLSLAEPERRRGVSLRRQKVYELGMTGENERSQKKNKQKTHQTEI</sequence>